<evidence type="ECO:0000313" key="4">
    <source>
        <dbReference type="EMBL" id="HAJ5153337.1"/>
    </source>
</evidence>
<dbReference type="InterPro" id="IPR012156">
    <property type="entry name" value="Cold_shock_CspA"/>
</dbReference>
<organism evidence="4">
    <name type="scientific">Escherichia coli</name>
    <dbReference type="NCBI Taxonomy" id="562"/>
    <lineage>
        <taxon>Bacteria</taxon>
        <taxon>Pseudomonadati</taxon>
        <taxon>Pseudomonadota</taxon>
        <taxon>Gammaproteobacteria</taxon>
        <taxon>Enterobacterales</taxon>
        <taxon>Enterobacteriaceae</taxon>
        <taxon>Escherichia</taxon>
    </lineage>
</organism>
<dbReference type="Proteomes" id="UP000840371">
    <property type="component" value="Unassembled WGS sequence"/>
</dbReference>
<dbReference type="RefSeq" id="WP_000427298.1">
    <property type="nucleotide sequence ID" value="NZ_AP027425.1"/>
</dbReference>
<dbReference type="EMBL" id="QKWZ01000045">
    <property type="protein sequence ID" value="PZT67762.1"/>
    <property type="molecule type" value="Genomic_DNA"/>
</dbReference>
<reference evidence="5" key="6">
    <citation type="submission" date="2020-09" db="EMBL/GenBank/DDBJ databases">
        <title>Emerging polyconal dissemination of OXA-244-producing E. coli in France.</title>
        <authorList>
            <person name="Emeraud C."/>
            <person name="Girlich D."/>
            <person name="Bonnin R.A."/>
            <person name="Jousset A.B."/>
            <person name="Naas T."/>
            <person name="Dortet L."/>
        </authorList>
    </citation>
    <scope>NUCLEOTIDE SEQUENCE</scope>
    <source>
        <strain evidence="5">225E3</strain>
    </source>
</reference>
<dbReference type="GO" id="GO:0003676">
    <property type="term" value="F:nucleic acid binding"/>
    <property type="evidence" value="ECO:0007669"/>
    <property type="project" value="InterPro"/>
</dbReference>
<dbReference type="EMBL" id="JACZOI010000259">
    <property type="protein sequence ID" value="MBE0980757.1"/>
    <property type="molecule type" value="Genomic_DNA"/>
</dbReference>
<dbReference type="EMBL" id="ABKSHZ030000068">
    <property type="protein sequence ID" value="EMM9725117.1"/>
    <property type="molecule type" value="Genomic_DNA"/>
</dbReference>
<evidence type="ECO:0000313" key="9">
    <source>
        <dbReference type="Proteomes" id="UP000249482"/>
    </source>
</evidence>
<protein>
    <submittedName>
        <fullName evidence="4">Cold shock domain-containing protein</fullName>
    </submittedName>
    <submittedName>
        <fullName evidence="7">Cold shock protein CspC</fullName>
    </submittedName>
    <submittedName>
        <fullName evidence="2">Retron Se72 family effector protein</fullName>
    </submittedName>
</protein>
<dbReference type="EMBL" id="ABKSHZ030000036">
    <property type="protein sequence ID" value="EMM9724935.1"/>
    <property type="molecule type" value="Genomic_DNA"/>
</dbReference>
<accession>A0A0J6B956</accession>
<evidence type="ECO:0000313" key="6">
    <source>
        <dbReference type="EMBL" id="PZT67762.1"/>
    </source>
</evidence>
<dbReference type="Pfam" id="PF00313">
    <property type="entry name" value="CSD"/>
    <property type="match status" value="1"/>
</dbReference>
<evidence type="ECO:0000259" key="1">
    <source>
        <dbReference type="PROSITE" id="PS51857"/>
    </source>
</evidence>
<reference evidence="2" key="7">
    <citation type="submission" date="2024-02" db="EMBL/GenBank/DDBJ databases">
        <authorList>
            <consortium name="Clinical and Environmental Microbiology Branch: Whole genome sequencing antimicrobial resistance pathogens in the healthcare setting"/>
        </authorList>
    </citation>
    <scope>NUCLEOTIDE SEQUENCE</scope>
    <source>
        <strain evidence="2">2023QG-00028</strain>
    </source>
</reference>
<reference evidence="4" key="5">
    <citation type="submission" date="2019-11" db="EMBL/GenBank/DDBJ databases">
        <authorList>
            <consortium name="NCBI Pathogen Detection Project"/>
        </authorList>
    </citation>
    <scope>NUCLEOTIDE SEQUENCE</scope>
    <source>
        <strain evidence="4">Ecoli[ST-219]</strain>
    </source>
</reference>
<dbReference type="InterPro" id="IPR002059">
    <property type="entry name" value="CSP_DNA-bd"/>
</dbReference>
<dbReference type="AlphaFoldDB" id="A0A0J6B956"/>
<dbReference type="EMBL" id="UGCP01000007">
    <property type="protein sequence ID" value="STL40957.1"/>
    <property type="molecule type" value="Genomic_DNA"/>
</dbReference>
<reference evidence="7 10" key="3">
    <citation type="submission" date="2018-06" db="EMBL/GenBank/DDBJ databases">
        <authorList>
            <consortium name="Pathogen Informatics"/>
            <person name="Doyle S."/>
        </authorList>
    </citation>
    <scope>NUCLEOTIDE SEQUENCE [LARGE SCALE GENOMIC DNA]</scope>
    <source>
        <strain evidence="7 10">NCTC8622</strain>
    </source>
</reference>
<reference evidence="6 9" key="2">
    <citation type="submission" date="2018-06" db="EMBL/GenBank/DDBJ databases">
        <title>Draft genome sequence of mcr-1-harboring Escherichia coli isolated from wound infection of a hospitalized patient, in Bolivia.</title>
        <authorList>
            <person name="Munoz M.E."/>
            <person name="Moura Q."/>
            <person name="Ventura P.R.M."/>
            <person name="Bustos L.R."/>
            <person name="Ovando B.G."/>
            <person name="Terrazas D.I.V."/>
            <person name="Yarhui N.B."/>
            <person name="Cerdeira L."/>
            <person name="Lincopan N."/>
        </authorList>
    </citation>
    <scope>NUCLEOTIDE SEQUENCE [LARGE SCALE GENOMIC DNA]</scope>
    <source>
        <strain evidence="6 9">EcMLT</strain>
    </source>
</reference>
<dbReference type="Proteomes" id="UP000640866">
    <property type="component" value="Unassembled WGS sequence"/>
</dbReference>
<evidence type="ECO:0000313" key="7">
    <source>
        <dbReference type="EMBL" id="STL40957.1"/>
    </source>
</evidence>
<evidence type="ECO:0000313" key="10">
    <source>
        <dbReference type="Proteomes" id="UP000254079"/>
    </source>
</evidence>
<reference evidence="4" key="1">
    <citation type="journal article" date="2018" name="Genome Biol.">
        <title>SKESA: strategic k-mer extension for scrupulous assemblies.</title>
        <authorList>
            <person name="Souvorov A."/>
            <person name="Agarwala R."/>
            <person name="Lipman D.J."/>
        </authorList>
    </citation>
    <scope>NUCLEOTIDE SEQUENCE [LARGE SCALE GENOMIC DNA]</scope>
    <source>
        <strain evidence="4">Ecoli[ST-219]</strain>
        <strain>ecoli[ST-219]</strain>
    </source>
</reference>
<dbReference type="EMBL" id="DABGKZ010000111">
    <property type="protein sequence ID" value="HAJ5153337.1"/>
    <property type="molecule type" value="Genomic_DNA"/>
</dbReference>
<name>A0A0J6B956_ECOLX</name>
<gene>
    <name evidence="7" type="primary">cspC</name>
    <name evidence="8" type="ORF">D4N09_25630</name>
    <name evidence="6" type="ORF">DNQ45_02640</name>
    <name evidence="4" type="ORF">HLZ50_25595</name>
    <name evidence="5" type="ORF">IH772_26570</name>
    <name evidence="7" type="ORF">NCTC8622_08004</name>
    <name evidence="2" type="ORF">PWL68_005167</name>
    <name evidence="3" type="ORF">PWL68_005359</name>
</gene>
<dbReference type="PIRSF" id="PIRSF002599">
    <property type="entry name" value="Cold_shock_A"/>
    <property type="match status" value="1"/>
</dbReference>
<dbReference type="InterPro" id="IPR012340">
    <property type="entry name" value="NA-bd_OB-fold"/>
</dbReference>
<dbReference type="EMBL" id="QYOH01000109">
    <property type="protein sequence ID" value="TXU28900.1"/>
    <property type="molecule type" value="Genomic_DNA"/>
</dbReference>
<dbReference type="Proteomes" id="UP000249482">
    <property type="component" value="Unassembled WGS sequence"/>
</dbReference>
<dbReference type="SMR" id="A0A0J6B956"/>
<evidence type="ECO:0000313" key="5">
    <source>
        <dbReference type="EMBL" id="MBE0980757.1"/>
    </source>
</evidence>
<sequence>MENGFVNFYDHVKGYGFIRRERGRDVFFRYDDFLFLGHDVDICKGILVRFKLEKTDKGFKAVAIQKV</sequence>
<dbReference type="NCBIfam" id="NF038236">
    <property type="entry name" value="retron_eff_Se72"/>
    <property type="match status" value="1"/>
</dbReference>
<evidence type="ECO:0000313" key="8">
    <source>
        <dbReference type="EMBL" id="TXU28900.1"/>
    </source>
</evidence>
<dbReference type="PROSITE" id="PS51857">
    <property type="entry name" value="CSD_2"/>
    <property type="match status" value="1"/>
</dbReference>
<dbReference type="Gene3D" id="2.40.50.140">
    <property type="entry name" value="Nucleic acid-binding proteins"/>
    <property type="match status" value="1"/>
</dbReference>
<evidence type="ECO:0000313" key="3">
    <source>
        <dbReference type="EMBL" id="EMM9725117.1"/>
    </source>
</evidence>
<proteinExistence type="predicted"/>
<evidence type="ECO:0000313" key="2">
    <source>
        <dbReference type="EMBL" id="EMM9724935.1"/>
    </source>
</evidence>
<dbReference type="Proteomes" id="UP000254079">
    <property type="component" value="Unassembled WGS sequence"/>
</dbReference>
<dbReference type="SUPFAM" id="SSF50249">
    <property type="entry name" value="Nucleic acid-binding proteins"/>
    <property type="match status" value="1"/>
</dbReference>
<dbReference type="Proteomes" id="UP000460654">
    <property type="component" value="Unassembled WGS sequence"/>
</dbReference>
<evidence type="ECO:0000313" key="11">
    <source>
        <dbReference type="Proteomes" id="UP000460654"/>
    </source>
</evidence>
<feature type="domain" description="CSD" evidence="1">
    <location>
        <begin position="1"/>
        <end position="66"/>
    </location>
</feature>
<reference evidence="8 11" key="4">
    <citation type="submission" date="2018-09" db="EMBL/GenBank/DDBJ databases">
        <title>Persistent metagenomic signatures of early life antibiotic treatment in the infant gut microbiota and resistome.</title>
        <authorList>
            <person name="Gasparrini A.J."/>
        </authorList>
    </citation>
    <scope>NUCLEOTIDE SEQUENCE [LARGE SCALE GENOMIC DNA]</scope>
    <source>
        <strain evidence="8 11">T0181B.E-10</strain>
    </source>
</reference>